<dbReference type="InterPro" id="IPR011545">
    <property type="entry name" value="DEAD/DEAH_box_helicase_dom"/>
</dbReference>
<dbReference type="GO" id="GO:0003724">
    <property type="term" value="F:RNA helicase activity"/>
    <property type="evidence" value="ECO:0007669"/>
    <property type="project" value="InterPro"/>
</dbReference>
<dbReference type="SMART" id="SM00490">
    <property type="entry name" value="HELICc"/>
    <property type="match status" value="1"/>
</dbReference>
<dbReference type="PANTHER" id="PTHR12131">
    <property type="entry name" value="ATP-DEPENDENT RNA AND DNA HELICASE"/>
    <property type="match status" value="1"/>
</dbReference>
<dbReference type="Pfam" id="PF21408">
    <property type="entry name" value="MTR4-like_stalk"/>
    <property type="match status" value="1"/>
</dbReference>
<dbReference type="InterPro" id="IPR012961">
    <property type="entry name" value="Ski2/MTR4_C"/>
</dbReference>
<dbReference type="FunFam" id="3.40.50.300:FF:000083">
    <property type="entry name" value="ATP-dependent RNA helicase DOB1"/>
    <property type="match status" value="1"/>
</dbReference>
<dbReference type="SMART" id="SM00487">
    <property type="entry name" value="DEXDc"/>
    <property type="match status" value="1"/>
</dbReference>
<dbReference type="FunFam" id="1.10.3380.30:FF:000003">
    <property type="entry name" value="ATP dependent RNA helicase (Dob1)"/>
    <property type="match status" value="1"/>
</dbReference>
<comment type="subcellular location">
    <subcellularLocation>
        <location evidence="1">Nucleus</location>
    </subcellularLocation>
</comment>
<sequence>MADLFGAFDDDDEMEVEQKPVIEQIAVDKMAELETRKKNQAHENTEDLISRLSSGTQKRQATDGAAPAAKISRRDATTDDVHVKEEPQDDEEGFAFDKIPRIVVTTIANLPNCNHEVACPPDAPYQPLVERVGPPAKEYPFELDTFQVQSIKCVENNQSVLVSAHTSAGKTVVALYAIAMALRDKQRVIYTSPIKALSNQKYRELSEEFPDVGLVTGDVTLNPNASCVVMTTEILRSMLYRGTEIMREVGWVIFDEIHYMRDKERGVVWEEAIILLPDNVHYVFLSATIPNAQQFAEWISYLHHQPCHVVYTDYRPVPLQHFIYSAGSDGLYEVVDVKGNFREDQFTKAMSFLADGPKFDKRKSGGGPGGQSNVVKIIRTIKERDMLPCIIFSFSRKECEAYASILKDMDFNDDEEKRAIKMIYENAISLLSTEDQTLPQIATLVPYLLRGIGIHHSGLLPILKEIVEILFGEGLIKTLFATETFAMGLNMPAKTVLFTSARKFDGVDNRWISSGEYIQMSGRAGRRGKDDRGLVIMMVDQAMSADVAKQVIKGTSDRLDSQFRLTYNMVLNLLRVPEINPEFMMEKSFFQFQNYTSLPTFHQELKDAKQRLERCHVDRLLEVQGYHTLEKTIESLRQSIRDRVLKPRHVVPYLNPGRVIRIKWQNIDFGWGVLLSYKKQPNPLNPMSGELLYVLDVMIPLCQESVKHMDKPERMRPPKPGEKAFMEMKAFTFECVTAVSTVRLKMPEELKSYEAKASLNKILESSIDKFAGVLPEVDPIDHMKIQDPALKKEVDNLRSCEERFKQHPIAKRPDFKEIYKSFENKLALEEEYKQKKERFKKAKSLLQEEELGCRKRVLRRLQYCDENDIITVKGRVACELSSADELLLTEMIFTAAFTDLSPEAAAALLSCFVFQERGSITKMSDELSGYLRNLQNHARKIAKIVAEAKLEIDEERYVESFGPQMMDVVYKWCSGATFSDVVKDTDIFEGSIIRCMRRLELVLNEMVNAAQSYGDKSLEEKFQKAIELLKRDIVFSASLYL</sequence>
<dbReference type="EMBL" id="JAKKPZ010000028">
    <property type="protein sequence ID" value="KAI1709969.1"/>
    <property type="molecule type" value="Genomic_DNA"/>
</dbReference>
<dbReference type="InterPro" id="IPR025696">
    <property type="entry name" value="Beta-barrel_MTR4"/>
</dbReference>
<feature type="domain" description="Helicase ATP-binding" evidence="8">
    <location>
        <begin position="151"/>
        <end position="307"/>
    </location>
</feature>
<dbReference type="FunFam" id="3.40.50.300:FF:000141">
    <property type="entry name" value="ATP-dependent RNA helicase DOB1"/>
    <property type="match status" value="1"/>
</dbReference>
<evidence type="ECO:0000313" key="11">
    <source>
        <dbReference type="Proteomes" id="UP001201812"/>
    </source>
</evidence>
<evidence type="ECO:0000256" key="3">
    <source>
        <dbReference type="ARBA" id="ARBA00022801"/>
    </source>
</evidence>
<organism evidence="10 11">
    <name type="scientific">Ditylenchus destructor</name>
    <dbReference type="NCBI Taxonomy" id="166010"/>
    <lineage>
        <taxon>Eukaryota</taxon>
        <taxon>Metazoa</taxon>
        <taxon>Ecdysozoa</taxon>
        <taxon>Nematoda</taxon>
        <taxon>Chromadorea</taxon>
        <taxon>Rhabditida</taxon>
        <taxon>Tylenchina</taxon>
        <taxon>Tylenchomorpha</taxon>
        <taxon>Sphaerularioidea</taxon>
        <taxon>Anguinidae</taxon>
        <taxon>Anguininae</taxon>
        <taxon>Ditylenchus</taxon>
    </lineage>
</organism>
<dbReference type="GO" id="GO:0005524">
    <property type="term" value="F:ATP binding"/>
    <property type="evidence" value="ECO:0007669"/>
    <property type="project" value="UniProtKB-KW"/>
</dbReference>
<dbReference type="InterPro" id="IPR016438">
    <property type="entry name" value="SKI2-like"/>
</dbReference>
<dbReference type="InterPro" id="IPR048392">
    <property type="entry name" value="MTR4-like_stalk"/>
</dbReference>
<dbReference type="GO" id="GO:0006401">
    <property type="term" value="P:RNA catabolic process"/>
    <property type="evidence" value="ECO:0007669"/>
    <property type="project" value="InterPro"/>
</dbReference>
<dbReference type="Pfam" id="PF13234">
    <property type="entry name" value="MTR4_beta-barrel"/>
    <property type="match status" value="1"/>
</dbReference>
<dbReference type="PROSITE" id="PS51194">
    <property type="entry name" value="HELICASE_CTER"/>
    <property type="match status" value="1"/>
</dbReference>
<dbReference type="Proteomes" id="UP001201812">
    <property type="component" value="Unassembled WGS sequence"/>
</dbReference>
<keyword evidence="11" id="KW-1185">Reference proteome</keyword>
<evidence type="ECO:0000256" key="6">
    <source>
        <dbReference type="ARBA" id="ARBA00023242"/>
    </source>
</evidence>
<dbReference type="PROSITE" id="PS51192">
    <property type="entry name" value="HELICASE_ATP_BIND_1"/>
    <property type="match status" value="1"/>
</dbReference>
<keyword evidence="3" id="KW-0378">Hydrolase</keyword>
<evidence type="ECO:0000259" key="9">
    <source>
        <dbReference type="PROSITE" id="PS51194"/>
    </source>
</evidence>
<reference evidence="10" key="1">
    <citation type="submission" date="2022-01" db="EMBL/GenBank/DDBJ databases">
        <title>Genome Sequence Resource for Two Populations of Ditylenchus destructor, the Migratory Endoparasitic Phytonematode.</title>
        <authorList>
            <person name="Zhang H."/>
            <person name="Lin R."/>
            <person name="Xie B."/>
        </authorList>
    </citation>
    <scope>NUCLEOTIDE SEQUENCE</scope>
    <source>
        <strain evidence="10">BazhouSP</strain>
    </source>
</reference>
<dbReference type="GO" id="GO:0003723">
    <property type="term" value="F:RNA binding"/>
    <property type="evidence" value="ECO:0007669"/>
    <property type="project" value="InterPro"/>
</dbReference>
<evidence type="ECO:0000256" key="2">
    <source>
        <dbReference type="ARBA" id="ARBA00022741"/>
    </source>
</evidence>
<keyword evidence="2" id="KW-0547">Nucleotide-binding</keyword>
<evidence type="ECO:0000259" key="8">
    <source>
        <dbReference type="PROSITE" id="PS51192"/>
    </source>
</evidence>
<evidence type="ECO:0000256" key="4">
    <source>
        <dbReference type="ARBA" id="ARBA00022806"/>
    </source>
</evidence>
<dbReference type="Gene3D" id="2.40.30.300">
    <property type="match status" value="1"/>
</dbReference>
<feature type="compositionally biased region" description="Basic and acidic residues" evidence="7">
    <location>
        <begin position="72"/>
        <end position="86"/>
    </location>
</feature>
<dbReference type="PIRSF" id="PIRSF005198">
    <property type="entry name" value="Antiviral_helicase_SKI2"/>
    <property type="match status" value="1"/>
</dbReference>
<dbReference type="SMART" id="SM01142">
    <property type="entry name" value="DSHCT"/>
    <property type="match status" value="1"/>
</dbReference>
<dbReference type="CDD" id="cd18795">
    <property type="entry name" value="SF2_C_Ski2"/>
    <property type="match status" value="1"/>
</dbReference>
<dbReference type="PANTHER" id="PTHR12131:SF7">
    <property type="entry name" value="EXOSOME RNA HELICASE MTR4"/>
    <property type="match status" value="1"/>
</dbReference>
<dbReference type="CDD" id="cd18024">
    <property type="entry name" value="DEXHc_Mtr4-like"/>
    <property type="match status" value="1"/>
</dbReference>
<dbReference type="AlphaFoldDB" id="A0AAD4N0Z9"/>
<dbReference type="InterPro" id="IPR014001">
    <property type="entry name" value="Helicase_ATP-bd"/>
</dbReference>
<accession>A0AAD4N0Z9</accession>
<evidence type="ECO:0000313" key="10">
    <source>
        <dbReference type="EMBL" id="KAI1709969.1"/>
    </source>
</evidence>
<feature type="compositionally biased region" description="Basic and acidic residues" evidence="7">
    <location>
        <begin position="33"/>
        <end position="49"/>
    </location>
</feature>
<protein>
    <submittedName>
        <fullName evidence="10">rRNA-processing arch domain-containing protein</fullName>
    </submittedName>
</protein>
<proteinExistence type="predicted"/>
<dbReference type="SUPFAM" id="SSF52540">
    <property type="entry name" value="P-loop containing nucleoside triphosphate hydrolases"/>
    <property type="match status" value="1"/>
</dbReference>
<comment type="caution">
    <text evidence="10">The sequence shown here is derived from an EMBL/GenBank/DDBJ whole genome shotgun (WGS) entry which is preliminary data.</text>
</comment>
<gene>
    <name evidence="10" type="ORF">DdX_10981</name>
</gene>
<dbReference type="Gene3D" id="3.40.50.300">
    <property type="entry name" value="P-loop containing nucleotide triphosphate hydrolases"/>
    <property type="match status" value="2"/>
</dbReference>
<feature type="region of interest" description="Disordered" evidence="7">
    <location>
        <begin position="33"/>
        <end position="90"/>
    </location>
</feature>
<dbReference type="InterPro" id="IPR027417">
    <property type="entry name" value="P-loop_NTPase"/>
</dbReference>
<keyword evidence="6" id="KW-0539">Nucleus</keyword>
<dbReference type="GO" id="GO:0005634">
    <property type="term" value="C:nucleus"/>
    <property type="evidence" value="ECO:0007669"/>
    <property type="project" value="UniProtKB-SubCell"/>
</dbReference>
<evidence type="ECO:0000256" key="5">
    <source>
        <dbReference type="ARBA" id="ARBA00022840"/>
    </source>
</evidence>
<evidence type="ECO:0000256" key="1">
    <source>
        <dbReference type="ARBA" id="ARBA00004123"/>
    </source>
</evidence>
<evidence type="ECO:0000256" key="7">
    <source>
        <dbReference type="SAM" id="MobiDB-lite"/>
    </source>
</evidence>
<keyword evidence="4" id="KW-0347">Helicase</keyword>
<dbReference type="GO" id="GO:0000460">
    <property type="term" value="P:maturation of 5.8S rRNA"/>
    <property type="evidence" value="ECO:0007669"/>
    <property type="project" value="TreeGrafter"/>
</dbReference>
<dbReference type="InterPro" id="IPR050699">
    <property type="entry name" value="RNA-DNA_Helicase"/>
</dbReference>
<feature type="domain" description="Helicase C-terminal" evidence="9">
    <location>
        <begin position="373"/>
        <end position="571"/>
    </location>
</feature>
<name>A0AAD4N0Z9_9BILA</name>
<dbReference type="InterPro" id="IPR001650">
    <property type="entry name" value="Helicase_C-like"/>
</dbReference>
<dbReference type="GO" id="GO:0016787">
    <property type="term" value="F:hydrolase activity"/>
    <property type="evidence" value="ECO:0007669"/>
    <property type="project" value="UniProtKB-KW"/>
</dbReference>
<dbReference type="Pfam" id="PF08148">
    <property type="entry name" value="DSHCT"/>
    <property type="match status" value="1"/>
</dbReference>
<dbReference type="Pfam" id="PF00270">
    <property type="entry name" value="DEAD"/>
    <property type="match status" value="1"/>
</dbReference>
<keyword evidence="5" id="KW-0067">ATP-binding</keyword>
<dbReference type="Gene3D" id="1.10.3380.30">
    <property type="match status" value="1"/>
</dbReference>